<dbReference type="EMBL" id="GBRH01229492">
    <property type="protein sequence ID" value="JAD68403.1"/>
    <property type="molecule type" value="Transcribed_RNA"/>
</dbReference>
<accession>A0A0A9C1R5</accession>
<sequence length="24" mass="2753">MERKSSIISAMIIGSKKKIQNFRS</sequence>
<name>A0A0A9C1R5_ARUDO</name>
<reference evidence="1" key="1">
    <citation type="submission" date="2014-09" db="EMBL/GenBank/DDBJ databases">
        <authorList>
            <person name="Magalhaes I.L.F."/>
            <person name="Oliveira U."/>
            <person name="Santos F.R."/>
            <person name="Vidigal T.H.D.A."/>
            <person name="Brescovit A.D."/>
            <person name="Santos A.J."/>
        </authorList>
    </citation>
    <scope>NUCLEOTIDE SEQUENCE</scope>
    <source>
        <tissue evidence="1">Shoot tissue taken approximately 20 cm above the soil surface</tissue>
    </source>
</reference>
<protein>
    <submittedName>
        <fullName evidence="1">Uncharacterized protein</fullName>
    </submittedName>
</protein>
<reference evidence="1" key="2">
    <citation type="journal article" date="2015" name="Data Brief">
        <title>Shoot transcriptome of the giant reed, Arundo donax.</title>
        <authorList>
            <person name="Barrero R.A."/>
            <person name="Guerrero F.D."/>
            <person name="Moolhuijzen P."/>
            <person name="Goolsby J.A."/>
            <person name="Tidwell J."/>
            <person name="Bellgard S.E."/>
            <person name="Bellgard M.I."/>
        </authorList>
    </citation>
    <scope>NUCLEOTIDE SEQUENCE</scope>
    <source>
        <tissue evidence="1">Shoot tissue taken approximately 20 cm above the soil surface</tissue>
    </source>
</reference>
<organism evidence="1">
    <name type="scientific">Arundo donax</name>
    <name type="common">Giant reed</name>
    <name type="synonym">Donax arundinaceus</name>
    <dbReference type="NCBI Taxonomy" id="35708"/>
    <lineage>
        <taxon>Eukaryota</taxon>
        <taxon>Viridiplantae</taxon>
        <taxon>Streptophyta</taxon>
        <taxon>Embryophyta</taxon>
        <taxon>Tracheophyta</taxon>
        <taxon>Spermatophyta</taxon>
        <taxon>Magnoliopsida</taxon>
        <taxon>Liliopsida</taxon>
        <taxon>Poales</taxon>
        <taxon>Poaceae</taxon>
        <taxon>PACMAD clade</taxon>
        <taxon>Arundinoideae</taxon>
        <taxon>Arundineae</taxon>
        <taxon>Arundo</taxon>
    </lineage>
</organism>
<dbReference type="AlphaFoldDB" id="A0A0A9C1R5"/>
<evidence type="ECO:0000313" key="1">
    <source>
        <dbReference type="EMBL" id="JAD68403.1"/>
    </source>
</evidence>
<proteinExistence type="predicted"/>